<feature type="signal peptide" evidence="1">
    <location>
        <begin position="1"/>
        <end position="22"/>
    </location>
</feature>
<sequence>MASANWVCVALVLSLGLTMCSGQRAGSRLSTMNDESSSLNLTEQGNMNGSNSVYVEADSNSAESMQTNTNEFDWGGGVDVDIIGGGFCNLVNDCQREGCSQQLDELRKTVMELSMKVDAKLQSHMMDAMAPESG</sequence>
<name>A0A1R3H4B2_9ROSI</name>
<dbReference type="AlphaFoldDB" id="A0A1R3H4B2"/>
<evidence type="ECO:0000256" key="1">
    <source>
        <dbReference type="SAM" id="SignalP"/>
    </source>
</evidence>
<reference evidence="3" key="1">
    <citation type="submission" date="2013-09" db="EMBL/GenBank/DDBJ databases">
        <title>Corchorus olitorius genome sequencing.</title>
        <authorList>
            <person name="Alam M."/>
            <person name="Haque M.S."/>
            <person name="Islam M.S."/>
            <person name="Emdad E.M."/>
            <person name="Islam M.M."/>
            <person name="Ahmed B."/>
            <person name="Halim A."/>
            <person name="Hossen Q.M.M."/>
            <person name="Hossain M.Z."/>
            <person name="Ahmed R."/>
            <person name="Khan M.M."/>
            <person name="Islam R."/>
            <person name="Rashid M.M."/>
            <person name="Khan S.A."/>
            <person name="Rahman M.S."/>
            <person name="Alam M."/>
            <person name="Yahiya A.S."/>
            <person name="Khan M.S."/>
            <person name="Azam M.S."/>
            <person name="Haque T."/>
            <person name="Lashkar M.Z.H."/>
            <person name="Akhand A.I."/>
            <person name="Morshed G."/>
            <person name="Roy S."/>
            <person name="Uddin K.S."/>
            <person name="Rabeya T."/>
            <person name="Hossain A.S."/>
            <person name="Chowdhury A."/>
            <person name="Snigdha A.R."/>
            <person name="Mortoza M.S."/>
            <person name="Matin S.A."/>
            <person name="Hoque S.M.E."/>
            <person name="Islam M.K."/>
            <person name="Roy D.K."/>
            <person name="Haider R."/>
            <person name="Moosa M.M."/>
            <person name="Elias S.M."/>
            <person name="Hasan A.M."/>
            <person name="Jahan S."/>
            <person name="Shafiuddin M."/>
            <person name="Mahmood N."/>
            <person name="Shommy N.S."/>
        </authorList>
    </citation>
    <scope>NUCLEOTIDE SEQUENCE [LARGE SCALE GENOMIC DNA]</scope>
    <source>
        <strain evidence="3">cv. O-4</strain>
    </source>
</reference>
<keyword evidence="1" id="KW-0732">Signal</keyword>
<keyword evidence="3" id="KW-1185">Reference proteome</keyword>
<comment type="caution">
    <text evidence="2">The sequence shown here is derived from an EMBL/GenBank/DDBJ whole genome shotgun (WGS) entry which is preliminary data.</text>
</comment>
<accession>A0A1R3H4B2</accession>
<protein>
    <submittedName>
        <fullName evidence="2">Uncharacterized protein</fullName>
    </submittedName>
</protein>
<proteinExistence type="predicted"/>
<evidence type="ECO:0000313" key="3">
    <source>
        <dbReference type="Proteomes" id="UP000187203"/>
    </source>
</evidence>
<feature type="chain" id="PRO_5012164331" evidence="1">
    <location>
        <begin position="23"/>
        <end position="134"/>
    </location>
</feature>
<organism evidence="2 3">
    <name type="scientific">Corchorus olitorius</name>
    <dbReference type="NCBI Taxonomy" id="93759"/>
    <lineage>
        <taxon>Eukaryota</taxon>
        <taxon>Viridiplantae</taxon>
        <taxon>Streptophyta</taxon>
        <taxon>Embryophyta</taxon>
        <taxon>Tracheophyta</taxon>
        <taxon>Spermatophyta</taxon>
        <taxon>Magnoliopsida</taxon>
        <taxon>eudicotyledons</taxon>
        <taxon>Gunneridae</taxon>
        <taxon>Pentapetalae</taxon>
        <taxon>rosids</taxon>
        <taxon>malvids</taxon>
        <taxon>Malvales</taxon>
        <taxon>Malvaceae</taxon>
        <taxon>Grewioideae</taxon>
        <taxon>Apeibeae</taxon>
        <taxon>Corchorus</taxon>
    </lineage>
</organism>
<dbReference type="EMBL" id="AWUE01020855">
    <property type="protein sequence ID" value="OMO65173.1"/>
    <property type="molecule type" value="Genomic_DNA"/>
</dbReference>
<dbReference type="Proteomes" id="UP000187203">
    <property type="component" value="Unassembled WGS sequence"/>
</dbReference>
<gene>
    <name evidence="2" type="ORF">COLO4_31491</name>
</gene>
<evidence type="ECO:0000313" key="2">
    <source>
        <dbReference type="EMBL" id="OMO65173.1"/>
    </source>
</evidence>